<dbReference type="Proteomes" id="UP001161757">
    <property type="component" value="Unassembled WGS sequence"/>
</dbReference>
<feature type="compositionally biased region" description="Basic and acidic residues" evidence="1">
    <location>
        <begin position="81"/>
        <end position="94"/>
    </location>
</feature>
<name>A0AAN6IXN5_EXODE</name>
<dbReference type="EMBL" id="JAJGCB010000002">
    <property type="protein sequence ID" value="KAJ8995069.1"/>
    <property type="molecule type" value="Genomic_DNA"/>
</dbReference>
<gene>
    <name evidence="2" type="ORF">HRR80_001763</name>
</gene>
<evidence type="ECO:0000313" key="3">
    <source>
        <dbReference type="Proteomes" id="UP001161757"/>
    </source>
</evidence>
<proteinExistence type="predicted"/>
<feature type="region of interest" description="Disordered" evidence="1">
    <location>
        <begin position="129"/>
        <end position="150"/>
    </location>
</feature>
<protein>
    <submittedName>
        <fullName evidence="2">Uncharacterized protein</fullName>
    </submittedName>
</protein>
<comment type="caution">
    <text evidence="2">The sequence shown here is derived from an EMBL/GenBank/DDBJ whole genome shotgun (WGS) entry which is preliminary data.</text>
</comment>
<evidence type="ECO:0000313" key="2">
    <source>
        <dbReference type="EMBL" id="KAJ8995069.1"/>
    </source>
</evidence>
<feature type="region of interest" description="Disordered" evidence="1">
    <location>
        <begin position="1"/>
        <end position="94"/>
    </location>
</feature>
<feature type="compositionally biased region" description="Low complexity" evidence="1">
    <location>
        <begin position="24"/>
        <end position="40"/>
    </location>
</feature>
<dbReference type="AlphaFoldDB" id="A0AAN6IXN5"/>
<evidence type="ECO:0000256" key="1">
    <source>
        <dbReference type="SAM" id="MobiDB-lite"/>
    </source>
</evidence>
<organism evidence="2 3">
    <name type="scientific">Exophiala dermatitidis</name>
    <name type="common">Black yeast-like fungus</name>
    <name type="synonym">Wangiella dermatitidis</name>
    <dbReference type="NCBI Taxonomy" id="5970"/>
    <lineage>
        <taxon>Eukaryota</taxon>
        <taxon>Fungi</taxon>
        <taxon>Dikarya</taxon>
        <taxon>Ascomycota</taxon>
        <taxon>Pezizomycotina</taxon>
        <taxon>Eurotiomycetes</taxon>
        <taxon>Chaetothyriomycetidae</taxon>
        <taxon>Chaetothyriales</taxon>
        <taxon>Herpotrichiellaceae</taxon>
        <taxon>Exophiala</taxon>
    </lineage>
</organism>
<reference evidence="2" key="1">
    <citation type="submission" date="2023-01" db="EMBL/GenBank/DDBJ databases">
        <title>Exophiala dermititidis isolated from Cystic Fibrosis Patient.</title>
        <authorList>
            <person name="Kurbessoian T."/>
            <person name="Crocker A."/>
            <person name="Murante D."/>
            <person name="Hogan D.A."/>
            <person name="Stajich J.E."/>
        </authorList>
    </citation>
    <scope>NUCLEOTIDE SEQUENCE</scope>
    <source>
        <strain evidence="2">Ex8</strain>
    </source>
</reference>
<sequence>MPLFGHKNNAPVEPTPNTARTRHSTSSSDASASGSRGLFGSRRRSSSSDMHNPQRSNTTGKRTSGGLFNRHSVEDPSIVDARQRVAQAERAEQEADRALVQARAAVRDAREHVKVLEQEAAEEARLAKIKQQNAKDISKRAKPLGRHDRY</sequence>
<accession>A0AAN6IXN5</accession>
<feature type="compositionally biased region" description="Polar residues" evidence="1">
    <location>
        <begin position="49"/>
        <end position="62"/>
    </location>
</feature>